<evidence type="ECO:0000259" key="4">
    <source>
        <dbReference type="SMART" id="SM00237"/>
    </source>
</evidence>
<keyword evidence="6" id="KW-1185">Reference proteome</keyword>
<dbReference type="AlphaFoldDB" id="A0A812M211"/>
<dbReference type="SUPFAM" id="SSF141072">
    <property type="entry name" value="CalX-like"/>
    <property type="match status" value="1"/>
</dbReference>
<accession>A0A812M211</accession>
<dbReference type="Gene3D" id="2.60.40.2030">
    <property type="match status" value="1"/>
</dbReference>
<keyword evidence="1" id="KW-0732">Signal</keyword>
<dbReference type="GO" id="GO:0007154">
    <property type="term" value="P:cell communication"/>
    <property type="evidence" value="ECO:0007669"/>
    <property type="project" value="InterPro"/>
</dbReference>
<dbReference type="SMART" id="SM00237">
    <property type="entry name" value="Calx_beta"/>
    <property type="match status" value="1"/>
</dbReference>
<dbReference type="OrthoDB" id="10316224at2759"/>
<evidence type="ECO:0000256" key="1">
    <source>
        <dbReference type="ARBA" id="ARBA00022729"/>
    </source>
</evidence>
<keyword evidence="2" id="KW-0677">Repeat</keyword>
<reference evidence="5" key="1">
    <citation type="submission" date="2021-02" db="EMBL/GenBank/DDBJ databases">
        <authorList>
            <person name="Dougan E. K."/>
            <person name="Rhodes N."/>
            <person name="Thang M."/>
            <person name="Chan C."/>
        </authorList>
    </citation>
    <scope>NUCLEOTIDE SEQUENCE</scope>
</reference>
<dbReference type="Pfam" id="PF03160">
    <property type="entry name" value="Calx-beta"/>
    <property type="match status" value="1"/>
</dbReference>
<evidence type="ECO:0000256" key="3">
    <source>
        <dbReference type="ARBA" id="ARBA00022837"/>
    </source>
</evidence>
<feature type="domain" description="Calx-beta" evidence="4">
    <location>
        <begin position="84"/>
        <end position="184"/>
    </location>
</feature>
<evidence type="ECO:0000256" key="2">
    <source>
        <dbReference type="ARBA" id="ARBA00022737"/>
    </source>
</evidence>
<dbReference type="InterPro" id="IPR003644">
    <property type="entry name" value="Calx_beta"/>
</dbReference>
<gene>
    <name evidence="5" type="ORF">SNAT2548_LOCUS13177</name>
</gene>
<dbReference type="InterPro" id="IPR038081">
    <property type="entry name" value="CalX-like_sf"/>
</dbReference>
<keyword evidence="3" id="KW-0106">Calcium</keyword>
<organism evidence="5 6">
    <name type="scientific">Symbiodinium natans</name>
    <dbReference type="NCBI Taxonomy" id="878477"/>
    <lineage>
        <taxon>Eukaryota</taxon>
        <taxon>Sar</taxon>
        <taxon>Alveolata</taxon>
        <taxon>Dinophyceae</taxon>
        <taxon>Suessiales</taxon>
        <taxon>Symbiodiniaceae</taxon>
        <taxon>Symbiodinium</taxon>
    </lineage>
</organism>
<protein>
    <recommendedName>
        <fullName evidence="4">Calx-beta domain-containing protein</fullName>
    </recommendedName>
</protein>
<dbReference type="EMBL" id="CAJNDS010001360">
    <property type="protein sequence ID" value="CAE7256614.1"/>
    <property type="molecule type" value="Genomic_DNA"/>
</dbReference>
<dbReference type="Proteomes" id="UP000604046">
    <property type="component" value="Unassembled WGS sequence"/>
</dbReference>
<evidence type="ECO:0000313" key="6">
    <source>
        <dbReference type="Proteomes" id="UP000604046"/>
    </source>
</evidence>
<proteinExistence type="predicted"/>
<evidence type="ECO:0000313" key="5">
    <source>
        <dbReference type="EMBL" id="CAE7256614.1"/>
    </source>
</evidence>
<sequence length="216" mass="23387">MRILSEFVKACDDQADRLKGAKESELSGEPTRAPMQRLVGLVLPSVLFLASLVLSEHGQSASPSVPDVCDEAPLLQASVDDLKRTRTSSEGNCSMTLAGSEIYVLRAVGFARIEIIRDGDIDSGTVTVLYETHDGTAKNWVDYVQQWGELNFSPGGRSAHVDINLYGPVTMNETVPKFFYFHLTKAVCGSCTVSLGKYTEAKVFILHNEGANGAQG</sequence>
<dbReference type="GO" id="GO:0016020">
    <property type="term" value="C:membrane"/>
    <property type="evidence" value="ECO:0007669"/>
    <property type="project" value="InterPro"/>
</dbReference>
<comment type="caution">
    <text evidence="5">The sequence shown here is derived from an EMBL/GenBank/DDBJ whole genome shotgun (WGS) entry which is preliminary data.</text>
</comment>
<name>A0A812M211_9DINO</name>